<dbReference type="CAZy" id="GT2">
    <property type="family name" value="Glycosyltransferase Family 2"/>
</dbReference>
<evidence type="ECO:0000313" key="6">
    <source>
        <dbReference type="Proteomes" id="UP000002709"/>
    </source>
</evidence>
<dbReference type="InterPro" id="IPR001173">
    <property type="entry name" value="Glyco_trans_2-like"/>
</dbReference>
<name>Q3B4T8_CHLL3</name>
<evidence type="ECO:0000256" key="3">
    <source>
        <dbReference type="ARBA" id="ARBA00022679"/>
    </source>
</evidence>
<dbReference type="Gene3D" id="3.90.550.10">
    <property type="entry name" value="Spore Coat Polysaccharide Biosynthesis Protein SpsA, Chain A"/>
    <property type="match status" value="1"/>
</dbReference>
<dbReference type="HOGENOM" id="CLU_023845_2_0_10"/>
<dbReference type="InterPro" id="IPR029044">
    <property type="entry name" value="Nucleotide-diphossugar_trans"/>
</dbReference>
<evidence type="ECO:0000256" key="2">
    <source>
        <dbReference type="ARBA" id="ARBA00022676"/>
    </source>
</evidence>
<evidence type="ECO:0000313" key="5">
    <source>
        <dbReference type="EMBL" id="ABB23643.1"/>
    </source>
</evidence>
<dbReference type="PANTHER" id="PTHR43179:SF12">
    <property type="entry name" value="GALACTOFURANOSYLTRANSFERASE GLFT2"/>
    <property type="match status" value="1"/>
</dbReference>
<organism evidence="5 6">
    <name type="scientific">Chlorobium luteolum (strain DSM 273 / BCRC 81028 / 2530)</name>
    <name type="common">Pelodictyon luteolum</name>
    <dbReference type="NCBI Taxonomy" id="319225"/>
    <lineage>
        <taxon>Bacteria</taxon>
        <taxon>Pseudomonadati</taxon>
        <taxon>Chlorobiota</taxon>
        <taxon>Chlorobiia</taxon>
        <taxon>Chlorobiales</taxon>
        <taxon>Chlorobiaceae</taxon>
        <taxon>Chlorobium/Pelodictyon group</taxon>
        <taxon>Pelodictyon</taxon>
    </lineage>
</organism>
<comment type="similarity">
    <text evidence="1">Belongs to the glycosyltransferase 2 family.</text>
</comment>
<reference evidence="6" key="1">
    <citation type="submission" date="2005-08" db="EMBL/GenBank/DDBJ databases">
        <title>Complete sequence of Pelodictyon luteolum DSM 273.</title>
        <authorList>
            <consortium name="US DOE Joint Genome Institute"/>
            <person name="Copeland A."/>
            <person name="Lucas S."/>
            <person name="Lapidus A."/>
            <person name="Barry K."/>
            <person name="Detter J.C."/>
            <person name="Glavina T."/>
            <person name="Hammon N."/>
            <person name="Israni S."/>
            <person name="Pitluck S."/>
            <person name="Bryant D."/>
            <person name="Schmutz J."/>
            <person name="Larimer F."/>
            <person name="Land M."/>
            <person name="Kyrpides N."/>
            <person name="Ivanova N."/>
            <person name="Richardson P."/>
        </authorList>
    </citation>
    <scope>NUCLEOTIDE SEQUENCE [LARGE SCALE GENOMIC DNA]</scope>
    <source>
        <strain evidence="6">DSM 273 / BCRC 81028 / 2530</strain>
    </source>
</reference>
<accession>Q3B4T8</accession>
<proteinExistence type="inferred from homology"/>
<dbReference type="EMBL" id="CP000096">
    <property type="protein sequence ID" value="ABB23643.1"/>
    <property type="molecule type" value="Genomic_DNA"/>
</dbReference>
<gene>
    <name evidence="5" type="ordered locus">Plut_0770</name>
</gene>
<protein>
    <submittedName>
        <fullName evidence="5">Glycosyl transferase, group 2 family protein</fullName>
    </submittedName>
</protein>
<dbReference type="PANTHER" id="PTHR43179">
    <property type="entry name" value="RHAMNOSYLTRANSFERASE WBBL"/>
    <property type="match status" value="1"/>
</dbReference>
<keyword evidence="6" id="KW-1185">Reference proteome</keyword>
<dbReference type="STRING" id="319225.Plut_0770"/>
<dbReference type="AlphaFoldDB" id="Q3B4T8"/>
<keyword evidence="3 5" id="KW-0808">Transferase</keyword>
<feature type="domain" description="Glycosyltransferase 2-like" evidence="4">
    <location>
        <begin position="7"/>
        <end position="108"/>
    </location>
</feature>
<dbReference type="KEGG" id="plt:Plut_0770"/>
<dbReference type="GO" id="GO:0016757">
    <property type="term" value="F:glycosyltransferase activity"/>
    <property type="evidence" value="ECO:0007669"/>
    <property type="project" value="UniProtKB-KW"/>
</dbReference>
<evidence type="ECO:0000256" key="1">
    <source>
        <dbReference type="ARBA" id="ARBA00006739"/>
    </source>
</evidence>
<dbReference type="eggNOG" id="COG1216">
    <property type="taxonomic scope" value="Bacteria"/>
</dbReference>
<dbReference type="Pfam" id="PF00535">
    <property type="entry name" value="Glycos_transf_2"/>
    <property type="match status" value="1"/>
</dbReference>
<keyword evidence="2" id="KW-0328">Glycosyltransferase</keyword>
<sequence length="333" mass="37409">MRNLFLVTVTYGHRLNLLAQTLASAFREGVAHAIVVNNASDDPVEEHLSKQYGDWVTCVAFCSNTGSANAYKAGMAKAVEMGAEFLFLLDDDNVIGEGALSILIAGYLECAGSIAPDRLSVLACRPDHHADVLAGLGEKRANPKPGSFLGFHLADIPFKFWRRTPWFRLLAARVPMPAMMRMDIAPYSGMLFHVSVLEKHGYPDTRFVLYGDDSEFSFRITHAGGSNILITGAGLTDLETSWNLKEKKDSSFRSWLRGEGDFRVYYAARNGAYFEHFVRPHNRLERNINKKIYLFMLWLEAMRSGRVERFRLILYGIADGESARLGMNPRFIL</sequence>
<evidence type="ECO:0000259" key="4">
    <source>
        <dbReference type="Pfam" id="PF00535"/>
    </source>
</evidence>
<dbReference type="Proteomes" id="UP000002709">
    <property type="component" value="Chromosome"/>
</dbReference>
<dbReference type="SUPFAM" id="SSF53448">
    <property type="entry name" value="Nucleotide-diphospho-sugar transferases"/>
    <property type="match status" value="1"/>
</dbReference>